<dbReference type="InterPro" id="IPR035906">
    <property type="entry name" value="MetI-like_sf"/>
</dbReference>
<dbReference type="Gene3D" id="1.10.3720.10">
    <property type="entry name" value="MetI-like"/>
    <property type="match status" value="1"/>
</dbReference>
<dbReference type="PANTHER" id="PTHR43005:SF2">
    <property type="entry name" value="INTEGRAL MEMBRANE SUGAR TRANSPORT PROTEIN"/>
    <property type="match status" value="1"/>
</dbReference>
<organism evidence="9 10">
    <name type="scientific">Rhodococcus chondri</name>
    <dbReference type="NCBI Taxonomy" id="3065941"/>
    <lineage>
        <taxon>Bacteria</taxon>
        <taxon>Bacillati</taxon>
        <taxon>Actinomycetota</taxon>
        <taxon>Actinomycetes</taxon>
        <taxon>Mycobacteriales</taxon>
        <taxon>Nocardiaceae</taxon>
        <taxon>Rhodococcus</taxon>
    </lineage>
</organism>
<feature type="transmembrane region" description="Helical" evidence="7">
    <location>
        <begin position="132"/>
        <end position="149"/>
    </location>
</feature>
<keyword evidence="2 7" id="KW-0813">Transport</keyword>
<evidence type="ECO:0000313" key="10">
    <source>
        <dbReference type="Proteomes" id="UP001331936"/>
    </source>
</evidence>
<dbReference type="InterPro" id="IPR000515">
    <property type="entry name" value="MetI-like"/>
</dbReference>
<feature type="transmembrane region" description="Helical" evidence="7">
    <location>
        <begin position="184"/>
        <end position="204"/>
    </location>
</feature>
<evidence type="ECO:0000259" key="8">
    <source>
        <dbReference type="PROSITE" id="PS50928"/>
    </source>
</evidence>
<evidence type="ECO:0000256" key="6">
    <source>
        <dbReference type="ARBA" id="ARBA00023136"/>
    </source>
</evidence>
<feature type="transmembrane region" description="Helical" evidence="7">
    <location>
        <begin position="279"/>
        <end position="307"/>
    </location>
</feature>
<keyword evidence="5 7" id="KW-1133">Transmembrane helix</keyword>
<evidence type="ECO:0000256" key="3">
    <source>
        <dbReference type="ARBA" id="ARBA00022475"/>
    </source>
</evidence>
<evidence type="ECO:0000256" key="4">
    <source>
        <dbReference type="ARBA" id="ARBA00022692"/>
    </source>
</evidence>
<dbReference type="PROSITE" id="PS50928">
    <property type="entry name" value="ABC_TM1"/>
    <property type="match status" value="1"/>
</dbReference>
<dbReference type="SUPFAM" id="SSF161098">
    <property type="entry name" value="MetI-like"/>
    <property type="match status" value="1"/>
</dbReference>
<gene>
    <name evidence="9" type="ORF">Q8814_20915</name>
</gene>
<dbReference type="CDD" id="cd06261">
    <property type="entry name" value="TM_PBP2"/>
    <property type="match status" value="1"/>
</dbReference>
<dbReference type="Pfam" id="PF00528">
    <property type="entry name" value="BPD_transp_1"/>
    <property type="match status" value="1"/>
</dbReference>
<accession>A0ABU7JX03</accession>
<dbReference type="EMBL" id="JAUZMZ010000156">
    <property type="protein sequence ID" value="MEE2034548.1"/>
    <property type="molecule type" value="Genomic_DNA"/>
</dbReference>
<evidence type="ECO:0000256" key="2">
    <source>
        <dbReference type="ARBA" id="ARBA00022448"/>
    </source>
</evidence>
<comment type="similarity">
    <text evidence="7">Belongs to the binding-protein-dependent transport system permease family.</text>
</comment>
<evidence type="ECO:0000313" key="9">
    <source>
        <dbReference type="EMBL" id="MEE2034548.1"/>
    </source>
</evidence>
<name>A0ABU7JX03_9NOCA</name>
<feature type="transmembrane region" description="Helical" evidence="7">
    <location>
        <begin position="40"/>
        <end position="61"/>
    </location>
</feature>
<feature type="transmembrane region" description="Helical" evidence="7">
    <location>
        <begin position="237"/>
        <end position="259"/>
    </location>
</feature>
<evidence type="ECO:0000256" key="1">
    <source>
        <dbReference type="ARBA" id="ARBA00004651"/>
    </source>
</evidence>
<sequence length="321" mass="35526">MTAVEVPQSAPDTAERIRRVREAKEDKVSRAEGWRRRGPLLPALIFMIVVTQIPFVFTLYYSTLSWNLVSPGSRRFVGLQNYVDVFQDSQFWQVTLNTVILIVGTVLISVIIGLLLALLLDRAFLGRGIARTLLITPFLVTPVAAALVWKTSMFDPVFGIVNFVLSPFGVGQVDWISRYPLPSVMVALVWQWTPFMMLLILAGLQSMPRDILEAARVDGAGAFALFRELTLPHLRRFIELGTVLGAIYLVNTFDAIYMMTQGGPGTASANLPFYIYQRAFLGFDIGQAAAMGVVVVIGTIVIATFALRLIFKSFTGKEEAA</sequence>
<keyword evidence="6 7" id="KW-0472">Membrane</keyword>
<comment type="caution">
    <text evidence="9">The sequence shown here is derived from an EMBL/GenBank/DDBJ whole genome shotgun (WGS) entry which is preliminary data.</text>
</comment>
<protein>
    <submittedName>
        <fullName evidence="9">Sugar ABC transporter permease</fullName>
    </submittedName>
</protein>
<dbReference type="Proteomes" id="UP001331936">
    <property type="component" value="Unassembled WGS sequence"/>
</dbReference>
<evidence type="ECO:0000256" key="7">
    <source>
        <dbReference type="RuleBase" id="RU363032"/>
    </source>
</evidence>
<dbReference type="RefSeq" id="WP_330153916.1">
    <property type="nucleotide sequence ID" value="NZ_JAUZMZ010000156.1"/>
</dbReference>
<keyword evidence="10" id="KW-1185">Reference proteome</keyword>
<feature type="transmembrane region" description="Helical" evidence="7">
    <location>
        <begin position="99"/>
        <end position="120"/>
    </location>
</feature>
<dbReference type="PANTHER" id="PTHR43005">
    <property type="entry name" value="BLR7065 PROTEIN"/>
    <property type="match status" value="1"/>
</dbReference>
<keyword evidence="3" id="KW-1003">Cell membrane</keyword>
<proteinExistence type="inferred from homology"/>
<evidence type="ECO:0000256" key="5">
    <source>
        <dbReference type="ARBA" id="ARBA00022989"/>
    </source>
</evidence>
<reference evidence="9 10" key="1">
    <citation type="submission" date="2023-08" db="EMBL/GenBank/DDBJ databases">
        <authorList>
            <person name="Girao M."/>
            <person name="Carvalho M.F."/>
        </authorList>
    </citation>
    <scope>NUCLEOTIDE SEQUENCE [LARGE SCALE GENOMIC DNA]</scope>
    <source>
        <strain evidence="9 10">CC-R104</strain>
    </source>
</reference>
<comment type="subcellular location">
    <subcellularLocation>
        <location evidence="1 7">Cell membrane</location>
        <topology evidence="1 7">Multi-pass membrane protein</topology>
    </subcellularLocation>
</comment>
<feature type="domain" description="ABC transmembrane type-1" evidence="8">
    <location>
        <begin position="95"/>
        <end position="306"/>
    </location>
</feature>
<keyword evidence="4 7" id="KW-0812">Transmembrane</keyword>